<proteinExistence type="predicted"/>
<protein>
    <submittedName>
        <fullName evidence="1">Uncharacterized protein</fullName>
    </submittedName>
</protein>
<reference evidence="2" key="1">
    <citation type="submission" date="2016-10" db="EMBL/GenBank/DDBJ databases">
        <authorList>
            <person name="Varghese N."/>
            <person name="Submissions S."/>
        </authorList>
    </citation>
    <scope>NUCLEOTIDE SEQUENCE [LARGE SCALE GENOMIC DNA]</scope>
    <source>
        <strain evidence="2">CGMCC 1.7715</strain>
    </source>
</reference>
<dbReference type="STRING" id="604088.SAMN04488060_1021"/>
<dbReference type="AlphaFoldDB" id="A0A1I5LIQ9"/>
<gene>
    <name evidence="1" type="ORF">SAMN04488060_1021</name>
</gene>
<name>A0A1I5LIQ9_9SPHN</name>
<dbReference type="RefSeq" id="WP_177201804.1">
    <property type="nucleotide sequence ID" value="NZ_FOWZ01000001.1"/>
</dbReference>
<dbReference type="EMBL" id="FOWZ01000001">
    <property type="protein sequence ID" value="SFO96726.1"/>
    <property type="molecule type" value="Genomic_DNA"/>
</dbReference>
<evidence type="ECO:0000313" key="1">
    <source>
        <dbReference type="EMBL" id="SFO96726.1"/>
    </source>
</evidence>
<keyword evidence="2" id="KW-1185">Reference proteome</keyword>
<accession>A0A1I5LIQ9</accession>
<evidence type="ECO:0000313" key="2">
    <source>
        <dbReference type="Proteomes" id="UP000199331"/>
    </source>
</evidence>
<sequence length="49" mass="5593">MSSLSFHSSRPDGWVKPKAYSDASLRYKHHGKILPMEQPGFFARLFGAR</sequence>
<organism evidence="1 2">
    <name type="scientific">Qipengyuania nanhaisediminis</name>
    <dbReference type="NCBI Taxonomy" id="604088"/>
    <lineage>
        <taxon>Bacteria</taxon>
        <taxon>Pseudomonadati</taxon>
        <taxon>Pseudomonadota</taxon>
        <taxon>Alphaproteobacteria</taxon>
        <taxon>Sphingomonadales</taxon>
        <taxon>Erythrobacteraceae</taxon>
        <taxon>Qipengyuania</taxon>
    </lineage>
</organism>
<dbReference type="Proteomes" id="UP000199331">
    <property type="component" value="Unassembled WGS sequence"/>
</dbReference>